<dbReference type="EMBL" id="CP045898">
    <property type="protein sequence ID" value="QQP40038.1"/>
    <property type="molecule type" value="Genomic_DNA"/>
</dbReference>
<evidence type="ECO:0000313" key="2">
    <source>
        <dbReference type="Proteomes" id="UP000595437"/>
    </source>
</evidence>
<protein>
    <submittedName>
        <fullName evidence="1">Uncharacterized protein</fullName>
    </submittedName>
</protein>
<dbReference type="Proteomes" id="UP000595437">
    <property type="component" value="Chromosome 9"/>
</dbReference>
<organism evidence="1 2">
    <name type="scientific">Caligus rogercresseyi</name>
    <name type="common">Sea louse</name>
    <dbReference type="NCBI Taxonomy" id="217165"/>
    <lineage>
        <taxon>Eukaryota</taxon>
        <taxon>Metazoa</taxon>
        <taxon>Ecdysozoa</taxon>
        <taxon>Arthropoda</taxon>
        <taxon>Crustacea</taxon>
        <taxon>Multicrustacea</taxon>
        <taxon>Hexanauplia</taxon>
        <taxon>Copepoda</taxon>
        <taxon>Siphonostomatoida</taxon>
        <taxon>Caligidae</taxon>
        <taxon>Caligus</taxon>
    </lineage>
</organism>
<sequence length="56" mass="6452">MASGTRTNSEHFLFGSACDIPLNTLPSELDLIRYYLYIKYQHPNGAKLSRKEHLQI</sequence>
<accession>A0A7T8GYA7</accession>
<dbReference type="AlphaFoldDB" id="A0A7T8GYA7"/>
<name>A0A7T8GYA7_CALRO</name>
<feature type="non-terminal residue" evidence="1">
    <location>
        <position position="56"/>
    </location>
</feature>
<reference evidence="2" key="1">
    <citation type="submission" date="2021-01" db="EMBL/GenBank/DDBJ databases">
        <title>Caligus Genome Assembly.</title>
        <authorList>
            <person name="Gallardo-Escarate C."/>
        </authorList>
    </citation>
    <scope>NUCLEOTIDE SEQUENCE [LARGE SCALE GENOMIC DNA]</scope>
</reference>
<gene>
    <name evidence="1" type="ORF">FKW44_013948</name>
</gene>
<evidence type="ECO:0000313" key="1">
    <source>
        <dbReference type="EMBL" id="QQP40038.1"/>
    </source>
</evidence>
<keyword evidence="2" id="KW-1185">Reference proteome</keyword>
<proteinExistence type="predicted"/>